<dbReference type="Gene3D" id="3.30.420.40">
    <property type="match status" value="2"/>
</dbReference>
<organism evidence="1 2">
    <name type="scientific">Aspergillus keveii</name>
    <dbReference type="NCBI Taxonomy" id="714993"/>
    <lineage>
        <taxon>Eukaryota</taxon>
        <taxon>Fungi</taxon>
        <taxon>Dikarya</taxon>
        <taxon>Ascomycota</taxon>
        <taxon>Pezizomycotina</taxon>
        <taxon>Eurotiomycetes</taxon>
        <taxon>Eurotiomycetidae</taxon>
        <taxon>Eurotiales</taxon>
        <taxon>Aspergillaceae</taxon>
        <taxon>Aspergillus</taxon>
        <taxon>Aspergillus subgen. Nidulantes</taxon>
    </lineage>
</organism>
<gene>
    <name evidence="1" type="ORF">BJX66DRAFT_147225</name>
</gene>
<dbReference type="SUPFAM" id="SSF53067">
    <property type="entry name" value="Actin-like ATPase domain"/>
    <property type="match status" value="1"/>
</dbReference>
<dbReference type="InterPro" id="IPR043129">
    <property type="entry name" value="ATPase_NBD"/>
</dbReference>
<reference evidence="1 2" key="1">
    <citation type="submission" date="2024-07" db="EMBL/GenBank/DDBJ databases">
        <title>Section-level genome sequencing and comparative genomics of Aspergillus sections Usti and Cavernicolus.</title>
        <authorList>
            <consortium name="Lawrence Berkeley National Laboratory"/>
            <person name="Nybo J.L."/>
            <person name="Vesth T.C."/>
            <person name="Theobald S."/>
            <person name="Frisvad J.C."/>
            <person name="Larsen T.O."/>
            <person name="Kjaerboelling I."/>
            <person name="Rothschild-Mancinelli K."/>
            <person name="Lyhne E.K."/>
            <person name="Kogle M.E."/>
            <person name="Barry K."/>
            <person name="Clum A."/>
            <person name="Na H."/>
            <person name="Ledsgaard L."/>
            <person name="Lin J."/>
            <person name="Lipzen A."/>
            <person name="Kuo A."/>
            <person name="Riley R."/>
            <person name="Mondo S."/>
            <person name="Labutti K."/>
            <person name="Haridas S."/>
            <person name="Pangalinan J."/>
            <person name="Salamov A.A."/>
            <person name="Simmons B.A."/>
            <person name="Magnuson J.K."/>
            <person name="Chen J."/>
            <person name="Drula E."/>
            <person name="Henrissat B."/>
            <person name="Wiebenga A."/>
            <person name="Lubbers R.J."/>
            <person name="Gomes A.C."/>
            <person name="Makela M.R."/>
            <person name="Stajich J."/>
            <person name="Grigoriev I.V."/>
            <person name="Mortensen U.H."/>
            <person name="De Vries R.P."/>
            <person name="Baker S.E."/>
            <person name="Andersen M.R."/>
        </authorList>
    </citation>
    <scope>NUCLEOTIDE SEQUENCE [LARGE SCALE GENOMIC DNA]</scope>
    <source>
        <strain evidence="1 2">CBS 209.92</strain>
    </source>
</reference>
<sequence length="262" mass="28931">MEDDFVVDFGFDYGTTSITVAFNVCGSEETHLLQFQSQSAAKDSNELPATVVWCRNRWHYGPDATHEPGAVVFTDVKSGINGRTPFTEQMWRAFNKVNSHTGVRESPVSLLTNLLQYILNHLEKEIREHPKYCTLLGDRSFSCESVKKRCWVTYPVRQSDSLHLTLVQAARAAGCEVHGVSESVAAAYYGVLKDKVKLRASSTILIADVGGSTTDVATVCVDYVDGSRRIKMACATDGKPLSSCVNASLTFSRGFQWRSVSQ</sequence>
<dbReference type="PANTHER" id="PTHR42749">
    <property type="entry name" value="CELL SHAPE-DETERMINING PROTEIN MREB"/>
    <property type="match status" value="1"/>
</dbReference>
<dbReference type="Proteomes" id="UP001610563">
    <property type="component" value="Unassembled WGS sequence"/>
</dbReference>
<evidence type="ECO:0000313" key="1">
    <source>
        <dbReference type="EMBL" id="KAL2782946.1"/>
    </source>
</evidence>
<accession>A0ABR4FI82</accession>
<proteinExistence type="predicted"/>
<protein>
    <recommendedName>
        <fullName evidence="3">Hsp70 family chaperone</fullName>
    </recommendedName>
</protein>
<name>A0ABR4FI82_9EURO</name>
<dbReference type="EMBL" id="JBFTWV010000293">
    <property type="protein sequence ID" value="KAL2782946.1"/>
    <property type="molecule type" value="Genomic_DNA"/>
</dbReference>
<keyword evidence="2" id="KW-1185">Reference proteome</keyword>
<evidence type="ECO:0008006" key="3">
    <source>
        <dbReference type="Google" id="ProtNLM"/>
    </source>
</evidence>
<comment type="caution">
    <text evidence="1">The sequence shown here is derived from an EMBL/GenBank/DDBJ whole genome shotgun (WGS) entry which is preliminary data.</text>
</comment>
<dbReference type="PANTHER" id="PTHR42749:SF1">
    <property type="entry name" value="CELL SHAPE-DETERMINING PROTEIN MREB"/>
    <property type="match status" value="1"/>
</dbReference>
<evidence type="ECO:0000313" key="2">
    <source>
        <dbReference type="Proteomes" id="UP001610563"/>
    </source>
</evidence>